<comment type="similarity">
    <text evidence="3">Belongs to the radical SAM superfamily. KamA family.</text>
</comment>
<evidence type="ECO:0000256" key="3">
    <source>
        <dbReference type="ARBA" id="ARBA00008703"/>
    </source>
</evidence>
<dbReference type="PIRSF" id="PIRSF004911">
    <property type="entry name" value="DUF160"/>
    <property type="match status" value="1"/>
</dbReference>
<feature type="domain" description="Radical SAM core" evidence="14">
    <location>
        <begin position="90"/>
        <end position="311"/>
    </location>
</feature>
<gene>
    <name evidence="15" type="ORF">EYW49_12475</name>
</gene>
<dbReference type="GO" id="GO:0051539">
    <property type="term" value="F:4 iron, 4 sulfur cluster binding"/>
    <property type="evidence" value="ECO:0007669"/>
    <property type="project" value="UniProtKB-KW"/>
</dbReference>
<keyword evidence="9 11" id="KW-0411">Iron-sulfur</keyword>
<dbReference type="RefSeq" id="WP_131309911.1">
    <property type="nucleotide sequence ID" value="NZ_SJFN01000017.1"/>
</dbReference>
<dbReference type="NCBIfam" id="TIGR03822">
    <property type="entry name" value="AblA_like_2"/>
    <property type="match status" value="1"/>
</dbReference>
<dbReference type="InterPro" id="IPR025895">
    <property type="entry name" value="LAM_C_dom"/>
</dbReference>
<sequence>MSRRDDLRRPEELVAAGLIDPTRLTEIARVAERFALAITAPVLDLIDPDDPNDPIARQFVPSEEELAAATDEVADPIGDGPYTVMPGLTHRYPDRVLLKPTHLCRVYCRFCFRRETVGHGETTLSEAEIDAAIAHVAARPEIFEVILTGGDPLVLSDRRLAAILDRLEAVPHVEVVRFHSRVPVVDPERITPETARSMRRRFATWMVIHVDHPRELTPGAAAAIGRLVDAGVPVLAQTTLLAGVNDDAAVLEALFRRLVALRVKPYYLHHLDRAEGTARFRTPVAAGQALMHALRGRLTGIAQPTYVLDIPGGAGKVPIGPTWIVPEPADPAADPAVAAPEGAPRRWCVEDPAGRHHDYED</sequence>
<keyword evidence="8" id="KW-0408">Iron</keyword>
<feature type="binding site" evidence="11">
    <location>
        <position position="111"/>
    </location>
    <ligand>
        <name>[4Fe-4S] cluster</name>
        <dbReference type="ChEBI" id="CHEBI:49883"/>
        <note>4Fe-4S-S-AdoMet</note>
    </ligand>
</feature>
<dbReference type="PROSITE" id="PS51918">
    <property type="entry name" value="RADICAL_SAM"/>
    <property type="match status" value="1"/>
</dbReference>
<keyword evidence="4 11" id="KW-0004">4Fe-4S</keyword>
<dbReference type="GO" id="GO:0046872">
    <property type="term" value="F:metal ion binding"/>
    <property type="evidence" value="ECO:0007669"/>
    <property type="project" value="UniProtKB-KW"/>
</dbReference>
<protein>
    <submittedName>
        <fullName evidence="15">Lysine-2,3-aminomutase-like protein</fullName>
    </submittedName>
</protein>
<dbReference type="Pfam" id="PF12544">
    <property type="entry name" value="LAM_C"/>
    <property type="match status" value="1"/>
</dbReference>
<evidence type="ECO:0000256" key="8">
    <source>
        <dbReference type="ARBA" id="ARBA00023004"/>
    </source>
</evidence>
<evidence type="ECO:0000256" key="7">
    <source>
        <dbReference type="ARBA" id="ARBA00022898"/>
    </source>
</evidence>
<keyword evidence="10" id="KW-0413">Isomerase</keyword>
<dbReference type="NCBIfam" id="TIGR00238">
    <property type="entry name" value="KamA family radical SAM protein"/>
    <property type="match status" value="1"/>
</dbReference>
<keyword evidence="6 11" id="KW-0479">Metal-binding</keyword>
<dbReference type="CDD" id="cd01335">
    <property type="entry name" value="Radical_SAM"/>
    <property type="match status" value="1"/>
</dbReference>
<keyword evidence="5" id="KW-0949">S-adenosyl-L-methionine</keyword>
<evidence type="ECO:0000256" key="12">
    <source>
        <dbReference type="PIRSR" id="PIRSR603739-50"/>
    </source>
</evidence>
<organism evidence="15 16">
    <name type="scientific">Siculibacillus lacustris</name>
    <dbReference type="NCBI Taxonomy" id="1549641"/>
    <lineage>
        <taxon>Bacteria</taxon>
        <taxon>Pseudomonadati</taxon>
        <taxon>Pseudomonadota</taxon>
        <taxon>Alphaproteobacteria</taxon>
        <taxon>Hyphomicrobiales</taxon>
        <taxon>Ancalomicrobiaceae</taxon>
        <taxon>Siculibacillus</taxon>
    </lineage>
</organism>
<evidence type="ECO:0000256" key="10">
    <source>
        <dbReference type="ARBA" id="ARBA00023235"/>
    </source>
</evidence>
<keyword evidence="7 12" id="KW-0663">Pyridoxal phosphate</keyword>
<dbReference type="OrthoDB" id="9768064at2"/>
<dbReference type="InterPro" id="IPR003739">
    <property type="entry name" value="Lys_aminomutase/Glu_NH3_mut"/>
</dbReference>
<dbReference type="EMBL" id="SJFN01000017">
    <property type="protein sequence ID" value="TBW36962.1"/>
    <property type="molecule type" value="Genomic_DNA"/>
</dbReference>
<dbReference type="SFLD" id="SFLDG01070">
    <property type="entry name" value="PLP-dependent"/>
    <property type="match status" value="1"/>
</dbReference>
<dbReference type="Gene3D" id="3.20.20.70">
    <property type="entry name" value="Aldolase class I"/>
    <property type="match status" value="1"/>
</dbReference>
<proteinExistence type="inferred from homology"/>
<dbReference type="GO" id="GO:0016853">
    <property type="term" value="F:isomerase activity"/>
    <property type="evidence" value="ECO:0007669"/>
    <property type="project" value="UniProtKB-KW"/>
</dbReference>
<feature type="compositionally biased region" description="Basic and acidic residues" evidence="13">
    <location>
        <begin position="343"/>
        <end position="361"/>
    </location>
</feature>
<evidence type="ECO:0000256" key="9">
    <source>
        <dbReference type="ARBA" id="ARBA00023014"/>
    </source>
</evidence>
<feature type="binding site" evidence="11">
    <location>
        <position position="104"/>
    </location>
    <ligand>
        <name>[4Fe-4S] cluster</name>
        <dbReference type="ChEBI" id="CHEBI:49883"/>
        <note>4Fe-4S-S-AdoMet</note>
    </ligand>
</feature>
<dbReference type="InterPro" id="IPR013785">
    <property type="entry name" value="Aldolase_TIM"/>
</dbReference>
<dbReference type="SUPFAM" id="SSF102114">
    <property type="entry name" value="Radical SAM enzymes"/>
    <property type="match status" value="1"/>
</dbReference>
<dbReference type="InterPro" id="IPR007197">
    <property type="entry name" value="rSAM"/>
</dbReference>
<name>A0A4Q9VMV4_9HYPH</name>
<evidence type="ECO:0000256" key="5">
    <source>
        <dbReference type="ARBA" id="ARBA00022691"/>
    </source>
</evidence>
<dbReference type="InterPro" id="IPR022447">
    <property type="entry name" value="Lys_aminomutase-rel"/>
</dbReference>
<feature type="modified residue" description="N6-(pyridoxal phosphate)lysine" evidence="12">
    <location>
        <position position="316"/>
    </location>
</feature>
<dbReference type="InterPro" id="IPR058240">
    <property type="entry name" value="rSAM_sf"/>
</dbReference>
<comment type="cofactor">
    <cofactor evidence="1 12">
        <name>pyridoxal 5'-phosphate</name>
        <dbReference type="ChEBI" id="CHEBI:597326"/>
    </cofactor>
</comment>
<dbReference type="AlphaFoldDB" id="A0A4Q9VMV4"/>
<evidence type="ECO:0000256" key="2">
    <source>
        <dbReference type="ARBA" id="ARBA00001966"/>
    </source>
</evidence>
<dbReference type="PANTHER" id="PTHR30538">
    <property type="entry name" value="LYSINE 2,3-AMINOMUTASE-RELATED"/>
    <property type="match status" value="1"/>
</dbReference>
<evidence type="ECO:0000256" key="13">
    <source>
        <dbReference type="SAM" id="MobiDB-lite"/>
    </source>
</evidence>
<feature type="compositionally biased region" description="Low complexity" evidence="13">
    <location>
        <begin position="328"/>
        <end position="342"/>
    </location>
</feature>
<dbReference type="PANTHER" id="PTHR30538:SF1">
    <property type="entry name" value="L-LYSINE 2,3-AMINOMUTASE"/>
    <property type="match status" value="1"/>
</dbReference>
<evidence type="ECO:0000256" key="6">
    <source>
        <dbReference type="ARBA" id="ARBA00022723"/>
    </source>
</evidence>
<comment type="cofactor">
    <cofactor evidence="2">
        <name>[4Fe-4S] cluster</name>
        <dbReference type="ChEBI" id="CHEBI:49883"/>
    </cofactor>
</comment>
<dbReference type="SFLD" id="SFLDS00029">
    <property type="entry name" value="Radical_SAM"/>
    <property type="match status" value="1"/>
</dbReference>
<evidence type="ECO:0000313" key="15">
    <source>
        <dbReference type="EMBL" id="TBW36962.1"/>
    </source>
</evidence>
<evidence type="ECO:0000259" key="14">
    <source>
        <dbReference type="PROSITE" id="PS51918"/>
    </source>
</evidence>
<accession>A0A4Q9VMV4</accession>
<comment type="caution">
    <text evidence="15">The sequence shown here is derived from an EMBL/GenBank/DDBJ whole genome shotgun (WGS) entry which is preliminary data.</text>
</comment>
<evidence type="ECO:0000256" key="1">
    <source>
        <dbReference type="ARBA" id="ARBA00001933"/>
    </source>
</evidence>
<dbReference type="Pfam" id="PF04055">
    <property type="entry name" value="Radical_SAM"/>
    <property type="match status" value="1"/>
</dbReference>
<feature type="binding site" evidence="11">
    <location>
        <position position="108"/>
    </location>
    <ligand>
        <name>[4Fe-4S] cluster</name>
        <dbReference type="ChEBI" id="CHEBI:49883"/>
        <note>4Fe-4S-S-AdoMet</note>
    </ligand>
</feature>
<reference evidence="15 16" key="1">
    <citation type="submission" date="2019-02" db="EMBL/GenBank/DDBJ databases">
        <title>Siculibacillus lacustris gen. nov., sp. nov., a new rosette-forming bacterium isolated from a freshwater crater lake (Lake St. Ana, Romania).</title>
        <authorList>
            <person name="Felfoldi T."/>
            <person name="Marton Z."/>
            <person name="Szabo A."/>
            <person name="Mentes A."/>
            <person name="Boka K."/>
            <person name="Marialigeti K."/>
            <person name="Mathe I."/>
            <person name="Koncz M."/>
            <person name="Schumann P."/>
            <person name="Toth E."/>
        </authorList>
    </citation>
    <scope>NUCLEOTIDE SEQUENCE [LARGE SCALE GENOMIC DNA]</scope>
    <source>
        <strain evidence="15 16">SA-279</strain>
    </source>
</reference>
<dbReference type="Proteomes" id="UP000292781">
    <property type="component" value="Unassembled WGS sequence"/>
</dbReference>
<evidence type="ECO:0000313" key="16">
    <source>
        <dbReference type="Proteomes" id="UP000292781"/>
    </source>
</evidence>
<feature type="region of interest" description="Disordered" evidence="13">
    <location>
        <begin position="328"/>
        <end position="361"/>
    </location>
</feature>
<evidence type="ECO:0000256" key="4">
    <source>
        <dbReference type="ARBA" id="ARBA00022485"/>
    </source>
</evidence>
<keyword evidence="16" id="KW-1185">Reference proteome</keyword>
<evidence type="ECO:0000256" key="11">
    <source>
        <dbReference type="PIRSR" id="PIRSR004911-1"/>
    </source>
</evidence>